<protein>
    <submittedName>
        <fullName evidence="1">Uncharacterized protein</fullName>
    </submittedName>
</protein>
<comment type="caution">
    <text evidence="1">The sequence shown here is derived from an EMBL/GenBank/DDBJ whole genome shotgun (WGS) entry which is preliminary data.</text>
</comment>
<keyword evidence="2" id="KW-1185">Reference proteome</keyword>
<reference evidence="1 2" key="1">
    <citation type="submission" date="2019-03" db="EMBL/GenBank/DDBJ databases">
        <title>Genomic Encyclopedia of Type Strains, Phase IV (KMG-IV): sequencing the most valuable type-strain genomes for metagenomic binning, comparative biology and taxonomic classification.</title>
        <authorList>
            <person name="Goeker M."/>
        </authorList>
    </citation>
    <scope>NUCLEOTIDE SEQUENCE [LARGE SCALE GENOMIC DNA]</scope>
    <source>
        <strain evidence="1 2">DSM 25894</strain>
    </source>
</reference>
<dbReference type="OrthoDB" id="2964969at2"/>
<evidence type="ECO:0000313" key="1">
    <source>
        <dbReference type="EMBL" id="TCT20924.1"/>
    </source>
</evidence>
<gene>
    <name evidence="1" type="ORF">EDD68_11252</name>
</gene>
<evidence type="ECO:0000313" key="2">
    <source>
        <dbReference type="Proteomes" id="UP000294650"/>
    </source>
</evidence>
<dbReference type="AlphaFoldDB" id="A0A4R3MX32"/>
<organism evidence="1 2">
    <name type="scientific">Melghiribacillus thermohalophilus</name>
    <dbReference type="NCBI Taxonomy" id="1324956"/>
    <lineage>
        <taxon>Bacteria</taxon>
        <taxon>Bacillati</taxon>
        <taxon>Bacillota</taxon>
        <taxon>Bacilli</taxon>
        <taxon>Bacillales</taxon>
        <taxon>Bacillaceae</taxon>
        <taxon>Melghiribacillus</taxon>
    </lineage>
</organism>
<name>A0A4R3MX32_9BACI</name>
<accession>A0A4R3MX32</accession>
<dbReference type="EMBL" id="SMAN01000012">
    <property type="protein sequence ID" value="TCT20924.1"/>
    <property type="molecule type" value="Genomic_DNA"/>
</dbReference>
<sequence length="149" mass="17581">MDWTPEKAYRKLQDIYTDEIMQQEKRRVFQQVYRHLREHMEDLAISNGLKPKAEKQLSLFKEYTFMPGNNLFQSMRYVFLLARGEKEYDRGETQRHLQRIYRALFTSAGTKNPVIPESFWDTPLGVACVVAEKGVEAVYPILDEIDAEE</sequence>
<dbReference type="Proteomes" id="UP000294650">
    <property type="component" value="Unassembled WGS sequence"/>
</dbReference>
<proteinExistence type="predicted"/>